<name>A0A0F9LHK2_9ZZZZ</name>
<evidence type="ECO:0000313" key="1">
    <source>
        <dbReference type="EMBL" id="KKM26975.1"/>
    </source>
</evidence>
<dbReference type="EMBL" id="LAZR01012410">
    <property type="protein sequence ID" value="KKM26975.1"/>
    <property type="molecule type" value="Genomic_DNA"/>
</dbReference>
<gene>
    <name evidence="1" type="ORF">LCGC14_1579430</name>
</gene>
<proteinExistence type="predicted"/>
<comment type="caution">
    <text evidence="1">The sequence shown here is derived from an EMBL/GenBank/DDBJ whole genome shotgun (WGS) entry which is preliminary data.</text>
</comment>
<organism evidence="1">
    <name type="scientific">marine sediment metagenome</name>
    <dbReference type="NCBI Taxonomy" id="412755"/>
    <lineage>
        <taxon>unclassified sequences</taxon>
        <taxon>metagenomes</taxon>
        <taxon>ecological metagenomes</taxon>
    </lineage>
</organism>
<accession>A0A0F9LHK2</accession>
<sequence>MKQLLQKIIETPTPGVVNPSLRKERRKVWAVEIRRLLKRLAIKGVSVTTPNYSMAFDVTIRVPGAQAHDQESSNGHDYQTCALCQQRNEASRAVERVILGAFPDLNDRSEYVSDSFDFCLSIS</sequence>
<protein>
    <submittedName>
        <fullName evidence="1">Uncharacterized protein</fullName>
    </submittedName>
</protein>
<dbReference type="AlphaFoldDB" id="A0A0F9LHK2"/>
<reference evidence="1" key="1">
    <citation type="journal article" date="2015" name="Nature">
        <title>Complex archaea that bridge the gap between prokaryotes and eukaryotes.</title>
        <authorList>
            <person name="Spang A."/>
            <person name="Saw J.H."/>
            <person name="Jorgensen S.L."/>
            <person name="Zaremba-Niedzwiedzka K."/>
            <person name="Martijn J."/>
            <person name="Lind A.E."/>
            <person name="van Eijk R."/>
            <person name="Schleper C."/>
            <person name="Guy L."/>
            <person name="Ettema T.J."/>
        </authorList>
    </citation>
    <scope>NUCLEOTIDE SEQUENCE</scope>
</reference>